<comment type="similarity">
    <text evidence="1">Belongs to the ROK (NagC/XylR) family.</text>
</comment>
<dbReference type="Gene3D" id="1.10.10.10">
    <property type="entry name" value="Winged helix-like DNA-binding domain superfamily/Winged helix DNA-binding domain"/>
    <property type="match status" value="1"/>
</dbReference>
<keyword evidence="2" id="KW-0418">Kinase</keyword>
<dbReference type="SUPFAM" id="SSF46785">
    <property type="entry name" value="Winged helix' DNA-binding domain"/>
    <property type="match status" value="1"/>
</dbReference>
<gene>
    <name evidence="2" type="ORF">FB561_3682</name>
</gene>
<evidence type="ECO:0000313" key="3">
    <source>
        <dbReference type="Proteomes" id="UP000318380"/>
    </source>
</evidence>
<dbReference type="OrthoDB" id="3464494at2"/>
<dbReference type="RefSeq" id="WP_145808219.1">
    <property type="nucleotide sequence ID" value="NZ_VIVK01000001.1"/>
</dbReference>
<protein>
    <submittedName>
        <fullName evidence="2">Putative NBD/HSP70 family sugar kinase</fullName>
    </submittedName>
</protein>
<dbReference type="GO" id="GO:0016301">
    <property type="term" value="F:kinase activity"/>
    <property type="evidence" value="ECO:0007669"/>
    <property type="project" value="UniProtKB-KW"/>
</dbReference>
<dbReference type="Proteomes" id="UP000318380">
    <property type="component" value="Unassembled WGS sequence"/>
</dbReference>
<dbReference type="InterPro" id="IPR000600">
    <property type="entry name" value="ROK"/>
</dbReference>
<keyword evidence="2" id="KW-0808">Transferase</keyword>
<dbReference type="EMBL" id="VIVK01000001">
    <property type="protein sequence ID" value="TWD82549.1"/>
    <property type="molecule type" value="Genomic_DNA"/>
</dbReference>
<dbReference type="PANTHER" id="PTHR18964">
    <property type="entry name" value="ROK (REPRESSOR, ORF, KINASE) FAMILY"/>
    <property type="match status" value="1"/>
</dbReference>
<dbReference type="InterPro" id="IPR043129">
    <property type="entry name" value="ATPase_NBD"/>
</dbReference>
<organism evidence="2 3">
    <name type="scientific">Kribbella amoyensis</name>
    <dbReference type="NCBI Taxonomy" id="996641"/>
    <lineage>
        <taxon>Bacteria</taxon>
        <taxon>Bacillati</taxon>
        <taxon>Actinomycetota</taxon>
        <taxon>Actinomycetes</taxon>
        <taxon>Propionibacteriales</taxon>
        <taxon>Kribbellaceae</taxon>
        <taxon>Kribbella</taxon>
    </lineage>
</organism>
<evidence type="ECO:0000256" key="1">
    <source>
        <dbReference type="ARBA" id="ARBA00006479"/>
    </source>
</evidence>
<dbReference type="InterPro" id="IPR036390">
    <property type="entry name" value="WH_DNA-bd_sf"/>
</dbReference>
<comment type="caution">
    <text evidence="2">The sequence shown here is derived from an EMBL/GenBank/DDBJ whole genome shotgun (WGS) entry which is preliminary data.</text>
</comment>
<dbReference type="PANTHER" id="PTHR18964:SF149">
    <property type="entry name" value="BIFUNCTIONAL UDP-N-ACETYLGLUCOSAMINE 2-EPIMERASE_N-ACETYLMANNOSAMINE KINASE"/>
    <property type="match status" value="1"/>
</dbReference>
<accession>A0A561BUK5</accession>
<dbReference type="InterPro" id="IPR036388">
    <property type="entry name" value="WH-like_DNA-bd_sf"/>
</dbReference>
<dbReference type="SUPFAM" id="SSF53067">
    <property type="entry name" value="Actin-like ATPase domain"/>
    <property type="match status" value="1"/>
</dbReference>
<reference evidence="2 3" key="1">
    <citation type="submission" date="2019-06" db="EMBL/GenBank/DDBJ databases">
        <title>Sequencing the genomes of 1000 actinobacteria strains.</title>
        <authorList>
            <person name="Klenk H.-P."/>
        </authorList>
    </citation>
    <scope>NUCLEOTIDE SEQUENCE [LARGE SCALE GENOMIC DNA]</scope>
    <source>
        <strain evidence="2 3">DSM 24683</strain>
    </source>
</reference>
<sequence>MRSVQPFDVRQQNYSAILRTVMRHGPIARSELSGRTGMATGTMTKLTSLLSEAGLLRELPAESGHGALGRPRTPMVVDERTHRVVGVHFGLRRTTVCLLDLRGTLLAEVRLPHRGRRGFELLVAQAVEGIQELIGRNPGSVLGVGASTGGWVDREAGVVRDHRVLRWRNVPLREVLADGLGLPTEVDSSFRSLTMAERWFGGAQGVDDLIGLFVGNVVGAGFVLGGRVFPGYSAAAGTVDHLSVGVAAEEPCSCGRRDCLHGAASDLAVLAHARRSDLIGPRGTLEHLVQLARDGDVAADGLLVARAELVGVAAGTLIDMLDPEVVVVSGGVVDAPEYLKSVQRGARAYLRDKRRVDVDSVVRLSAFGTDGVAVSAASVVLDRIYAAPAEFVPGLLELRYG</sequence>
<name>A0A561BUK5_9ACTN</name>
<proteinExistence type="inferred from homology"/>
<keyword evidence="3" id="KW-1185">Reference proteome</keyword>
<dbReference type="Pfam" id="PF00480">
    <property type="entry name" value="ROK"/>
    <property type="match status" value="1"/>
</dbReference>
<dbReference type="AlphaFoldDB" id="A0A561BUK5"/>
<evidence type="ECO:0000313" key="2">
    <source>
        <dbReference type="EMBL" id="TWD82549.1"/>
    </source>
</evidence>
<dbReference type="Gene3D" id="3.30.420.40">
    <property type="match status" value="2"/>
</dbReference>